<reference evidence="5" key="1">
    <citation type="submission" date="2022-10" db="EMBL/GenBank/DDBJ databases">
        <authorList>
            <person name="Botero Cardona J."/>
        </authorList>
    </citation>
    <scope>NUCLEOTIDE SEQUENCE</scope>
    <source>
        <strain evidence="5">R-83534</strain>
    </source>
</reference>
<dbReference type="InterPro" id="IPR029479">
    <property type="entry name" value="Nitroreductase"/>
</dbReference>
<keyword evidence="2" id="KW-0521">NADP</keyword>
<dbReference type="RefSeq" id="WP_034337941.1">
    <property type="nucleotide sequence ID" value="NZ_CAMXCH010000001.1"/>
</dbReference>
<dbReference type="CDD" id="cd02149">
    <property type="entry name" value="NfsB-like"/>
    <property type="match status" value="1"/>
</dbReference>
<dbReference type="SUPFAM" id="SSF55469">
    <property type="entry name" value="FMN-dependent nitroreductase-like"/>
    <property type="match status" value="1"/>
</dbReference>
<dbReference type="PANTHER" id="PTHR43673">
    <property type="entry name" value="NAD(P)H NITROREDUCTASE YDGI-RELATED"/>
    <property type="match status" value="1"/>
</dbReference>
<keyword evidence="3" id="KW-0560">Oxidoreductase</keyword>
<sequence>MDLKQIIHQRYATKKYNPNKKIPEEQIELLIELLQYSPTSINSQPYHFILTGTPTGKKRIASSMSSGNFIFNYDKVINASHSVVICSKTSIDRNYLTKTIKKAHLDGRVESLEKVEQMVNQYMGFIELHNSVEQNAQNWMAKQCYIALGNLLLGAAALGIDATPIEGFDSKALDIEFNLAEQGYMSLVVITLGYRADDDIYAKLPKSRLSKEDLFTFY</sequence>
<evidence type="ECO:0000256" key="3">
    <source>
        <dbReference type="ARBA" id="ARBA00023002"/>
    </source>
</evidence>
<dbReference type="NCBIfam" id="NF008275">
    <property type="entry name" value="PRK11053.1"/>
    <property type="match status" value="1"/>
</dbReference>
<feature type="domain" description="Nitroreductase" evidence="4">
    <location>
        <begin position="7"/>
        <end position="194"/>
    </location>
</feature>
<name>A0ABM9HL33_9PROT</name>
<comment type="similarity">
    <text evidence="1">Belongs to the nitroreductase family.</text>
</comment>
<gene>
    <name evidence="5" type="ORF">R83534S58_LOCUS518</name>
</gene>
<proteinExistence type="inferred from homology"/>
<dbReference type="Gene3D" id="3.40.109.10">
    <property type="entry name" value="NADH Oxidase"/>
    <property type="match status" value="1"/>
</dbReference>
<evidence type="ECO:0000256" key="1">
    <source>
        <dbReference type="ARBA" id="ARBA00007118"/>
    </source>
</evidence>
<organism evidence="5 6">
    <name type="scientific">Commensalibacter papalotli</name>
    <name type="common">ex Botero et al. 2024</name>
    <dbReference type="NCBI Taxonomy" id="2972766"/>
    <lineage>
        <taxon>Bacteria</taxon>
        <taxon>Pseudomonadati</taxon>
        <taxon>Pseudomonadota</taxon>
        <taxon>Alphaproteobacteria</taxon>
        <taxon>Acetobacterales</taxon>
        <taxon>Acetobacteraceae</taxon>
    </lineage>
</organism>
<protein>
    <submittedName>
        <fullName evidence="5">Nitroreductase (NfnB) (PDB:1F5V)</fullName>
    </submittedName>
</protein>
<dbReference type="PANTHER" id="PTHR43673:SF10">
    <property type="entry name" value="NADH DEHYDROGENASE_NAD(P)H NITROREDUCTASE XCC3605-RELATED"/>
    <property type="match status" value="1"/>
</dbReference>
<comment type="caution">
    <text evidence="5">The sequence shown here is derived from an EMBL/GenBank/DDBJ whole genome shotgun (WGS) entry which is preliminary data.</text>
</comment>
<dbReference type="InterPro" id="IPR000415">
    <property type="entry name" value="Nitroreductase-like"/>
</dbReference>
<accession>A0ABM9HL33</accession>
<evidence type="ECO:0000259" key="4">
    <source>
        <dbReference type="Pfam" id="PF00881"/>
    </source>
</evidence>
<dbReference type="Pfam" id="PF00881">
    <property type="entry name" value="Nitroreductase"/>
    <property type="match status" value="1"/>
</dbReference>
<keyword evidence="6" id="KW-1185">Reference proteome</keyword>
<dbReference type="InterPro" id="IPR033878">
    <property type="entry name" value="NfsB-like"/>
</dbReference>
<evidence type="ECO:0000313" key="5">
    <source>
        <dbReference type="EMBL" id="CAI3930734.1"/>
    </source>
</evidence>
<evidence type="ECO:0000256" key="2">
    <source>
        <dbReference type="ARBA" id="ARBA00022857"/>
    </source>
</evidence>
<dbReference type="EMBL" id="CAMXCH010000001">
    <property type="protein sequence ID" value="CAI3930734.1"/>
    <property type="molecule type" value="Genomic_DNA"/>
</dbReference>
<dbReference type="Proteomes" id="UP001154272">
    <property type="component" value="Unassembled WGS sequence"/>
</dbReference>
<evidence type="ECO:0000313" key="6">
    <source>
        <dbReference type="Proteomes" id="UP001154272"/>
    </source>
</evidence>